<name>B9D3H3_CAMRE</name>
<evidence type="ECO:0000313" key="1">
    <source>
        <dbReference type="EMBL" id="EEF13481.1"/>
    </source>
</evidence>
<organism evidence="1 2">
    <name type="scientific">Campylobacter rectus RM3267</name>
    <dbReference type="NCBI Taxonomy" id="553218"/>
    <lineage>
        <taxon>Bacteria</taxon>
        <taxon>Pseudomonadati</taxon>
        <taxon>Campylobacterota</taxon>
        <taxon>Epsilonproteobacteria</taxon>
        <taxon>Campylobacterales</taxon>
        <taxon>Campylobacteraceae</taxon>
        <taxon>Campylobacter</taxon>
    </lineage>
</organism>
<dbReference type="Proteomes" id="UP000003082">
    <property type="component" value="Unassembled WGS sequence"/>
</dbReference>
<protein>
    <submittedName>
        <fullName evidence="1">Uncharacterized protein</fullName>
    </submittedName>
</protein>
<reference evidence="1 2" key="1">
    <citation type="submission" date="2008-08" db="EMBL/GenBank/DDBJ databases">
        <authorList>
            <person name="Madupu R."/>
            <person name="Durkin A.S."/>
            <person name="Torralba M."/>
            <person name="Methe B."/>
            <person name="Sutton G.G."/>
            <person name="Strausberg R.L."/>
            <person name="Nelson K.E."/>
        </authorList>
    </citation>
    <scope>NUCLEOTIDE SEQUENCE [LARGE SCALE GENOMIC DNA]</scope>
    <source>
        <strain evidence="1 2">RM3267</strain>
    </source>
</reference>
<accession>B9D3H3</accession>
<keyword evidence="2" id="KW-1185">Reference proteome</keyword>
<dbReference type="EMBL" id="ACFU01000020">
    <property type="protein sequence ID" value="EEF13481.1"/>
    <property type="molecule type" value="Genomic_DNA"/>
</dbReference>
<sequence>MTDGTSKRNDVKYLNFNIEELKKIMPARSIKLQQLLEKDKTCMPEK</sequence>
<proteinExistence type="predicted"/>
<gene>
    <name evidence="1" type="ORF">CAMRE0001_0027</name>
</gene>
<evidence type="ECO:0000313" key="2">
    <source>
        <dbReference type="Proteomes" id="UP000003082"/>
    </source>
</evidence>
<dbReference type="AlphaFoldDB" id="B9D3H3"/>
<comment type="caution">
    <text evidence="1">The sequence shown here is derived from an EMBL/GenBank/DDBJ whole genome shotgun (WGS) entry which is preliminary data.</text>
</comment>